<feature type="region of interest" description="Disordered" evidence="1">
    <location>
        <begin position="48"/>
        <end position="97"/>
    </location>
</feature>
<dbReference type="RefSeq" id="WP_345937057.1">
    <property type="nucleotide sequence ID" value="NZ_JBBKTW010000002.1"/>
</dbReference>
<reference evidence="2 3" key="1">
    <citation type="submission" date="2024-03" db="EMBL/GenBank/DDBJ databases">
        <title>High-quality draft genome sequencing of Tistrella sp. BH-R2-4.</title>
        <authorList>
            <person name="Dong C."/>
        </authorList>
    </citation>
    <scope>NUCLEOTIDE SEQUENCE [LARGE SCALE GENOMIC DNA]</scope>
    <source>
        <strain evidence="2 3">BH-R2-4</strain>
    </source>
</reference>
<feature type="compositionally biased region" description="Low complexity" evidence="1">
    <location>
        <begin position="48"/>
        <end position="79"/>
    </location>
</feature>
<evidence type="ECO:0000256" key="1">
    <source>
        <dbReference type="SAM" id="MobiDB-lite"/>
    </source>
</evidence>
<proteinExistence type="predicted"/>
<dbReference type="InterPro" id="IPR010466">
    <property type="entry name" value="DUF1058"/>
</dbReference>
<dbReference type="Proteomes" id="UP001413721">
    <property type="component" value="Unassembled WGS sequence"/>
</dbReference>
<sequence>MFHRLRHFVVDLVRHRPHGGPATPRAHTAMAIAMAAILAAGTLMTSGTASHAAGDAGPSDAAQADSSGADSSGAGATEAAGEDAASESRGWVGRSAERPPLPRFVSMRSAEVNVRTGPGTRYPVSVIYHRRDLPVEITAEYENWRKIRDVEGAEGWAHMSLLSGRRTAIITGEVRTLYDRPSADAVALLRAEPGVVGRVMACERNWCEMDIASTRAWIRRDEIWGVYPDEDFR</sequence>
<organism evidence="2 3">
    <name type="scientific">Tistrella arctica</name>
    <dbReference type="NCBI Taxonomy" id="3133430"/>
    <lineage>
        <taxon>Bacteria</taxon>
        <taxon>Pseudomonadati</taxon>
        <taxon>Pseudomonadota</taxon>
        <taxon>Alphaproteobacteria</taxon>
        <taxon>Geminicoccales</taxon>
        <taxon>Geminicoccaceae</taxon>
        <taxon>Tistrella</taxon>
    </lineage>
</organism>
<gene>
    <name evidence="2" type="ORF">WG926_07545</name>
</gene>
<dbReference type="EMBL" id="JBBKTW010000002">
    <property type="protein sequence ID" value="MEN2988154.1"/>
    <property type="molecule type" value="Genomic_DNA"/>
</dbReference>
<dbReference type="Gene3D" id="2.30.30.40">
    <property type="entry name" value="SH3 Domains"/>
    <property type="match status" value="1"/>
</dbReference>
<protein>
    <submittedName>
        <fullName evidence="2">SH3 domain-containing protein</fullName>
    </submittedName>
</protein>
<name>A0ABU9YH91_9PROT</name>
<keyword evidence="3" id="KW-1185">Reference proteome</keyword>
<evidence type="ECO:0000313" key="2">
    <source>
        <dbReference type="EMBL" id="MEN2988154.1"/>
    </source>
</evidence>
<evidence type="ECO:0000313" key="3">
    <source>
        <dbReference type="Proteomes" id="UP001413721"/>
    </source>
</evidence>
<dbReference type="Pfam" id="PF06347">
    <property type="entry name" value="SH3_4"/>
    <property type="match status" value="2"/>
</dbReference>
<accession>A0ABU9YH91</accession>
<comment type="caution">
    <text evidence="2">The sequence shown here is derived from an EMBL/GenBank/DDBJ whole genome shotgun (WGS) entry which is preliminary data.</text>
</comment>